<dbReference type="SUPFAM" id="SSF55729">
    <property type="entry name" value="Acyl-CoA N-acyltransferases (Nat)"/>
    <property type="match status" value="1"/>
</dbReference>
<feature type="domain" description="N-acetyltransferase" evidence="3">
    <location>
        <begin position="3"/>
        <end position="154"/>
    </location>
</feature>
<proteinExistence type="predicted"/>
<dbReference type="PANTHER" id="PTHR43877:SF1">
    <property type="entry name" value="ACETYLTRANSFERASE"/>
    <property type="match status" value="1"/>
</dbReference>
<dbReference type="Gene3D" id="3.40.630.30">
    <property type="match status" value="1"/>
</dbReference>
<evidence type="ECO:0000313" key="5">
    <source>
        <dbReference type="Proteomes" id="UP000635245"/>
    </source>
</evidence>
<dbReference type="Pfam" id="PF13527">
    <property type="entry name" value="Acetyltransf_9"/>
    <property type="match status" value="1"/>
</dbReference>
<protein>
    <submittedName>
        <fullName evidence="4">N-acetyltransferase</fullName>
    </submittedName>
</protein>
<evidence type="ECO:0000256" key="2">
    <source>
        <dbReference type="ARBA" id="ARBA00023315"/>
    </source>
</evidence>
<evidence type="ECO:0000313" key="4">
    <source>
        <dbReference type="EMBL" id="MBK1783025.1"/>
    </source>
</evidence>
<dbReference type="InterPro" id="IPR050832">
    <property type="entry name" value="Bact_Acetyltransf"/>
</dbReference>
<dbReference type="PROSITE" id="PS51186">
    <property type="entry name" value="GNAT"/>
    <property type="match status" value="1"/>
</dbReference>
<reference evidence="4" key="1">
    <citation type="submission" date="2020-12" db="EMBL/GenBank/DDBJ databases">
        <title>Prauserella sp. ASG 168, a novel actinomycete isolated from cave rock.</title>
        <authorList>
            <person name="Suriyachadkun C."/>
        </authorList>
    </citation>
    <scope>NUCLEOTIDE SEQUENCE</scope>
    <source>
        <strain evidence="4">ASG 168</strain>
    </source>
</reference>
<gene>
    <name evidence="4" type="ORF">JHE00_01720</name>
</gene>
<dbReference type="CDD" id="cd04301">
    <property type="entry name" value="NAT_SF"/>
    <property type="match status" value="1"/>
</dbReference>
<comment type="caution">
    <text evidence="4">The sequence shown here is derived from an EMBL/GenBank/DDBJ whole genome shotgun (WGS) entry which is preliminary data.</text>
</comment>
<dbReference type="EMBL" id="JAENJH010000001">
    <property type="protein sequence ID" value="MBK1783025.1"/>
    <property type="molecule type" value="Genomic_DNA"/>
</dbReference>
<accession>A0A934V3H6</accession>
<sequence length="180" mass="19285">MEIGIRGQRPGDAPGVRDVLERSFATEPVVADLAEALRQGPAGAAGLSFVAENAGEIVGHVQLTRSWVDAPRRLVEVLVLSPLGVVPALQGRGIGARLVTRALDEAARAGAPLVFLEGSPDYYPRFGFERASARGFTAPSTRIPDAAFQVDTLPAHEEWMTGAVVYAERFWSFDCVGLRD</sequence>
<evidence type="ECO:0000256" key="1">
    <source>
        <dbReference type="ARBA" id="ARBA00022679"/>
    </source>
</evidence>
<dbReference type="RefSeq" id="WP_200314037.1">
    <property type="nucleotide sequence ID" value="NZ_JAENJH010000001.1"/>
</dbReference>
<dbReference type="AlphaFoldDB" id="A0A934V3H6"/>
<name>A0A934V3H6_9PSEU</name>
<keyword evidence="1" id="KW-0808">Transferase</keyword>
<dbReference type="Proteomes" id="UP000635245">
    <property type="component" value="Unassembled WGS sequence"/>
</dbReference>
<keyword evidence="5" id="KW-1185">Reference proteome</keyword>
<evidence type="ECO:0000259" key="3">
    <source>
        <dbReference type="PROSITE" id="PS51186"/>
    </source>
</evidence>
<organism evidence="4 5">
    <name type="scientific">Prauserella cavernicola</name>
    <dbReference type="NCBI Taxonomy" id="2800127"/>
    <lineage>
        <taxon>Bacteria</taxon>
        <taxon>Bacillati</taxon>
        <taxon>Actinomycetota</taxon>
        <taxon>Actinomycetes</taxon>
        <taxon>Pseudonocardiales</taxon>
        <taxon>Pseudonocardiaceae</taxon>
        <taxon>Prauserella</taxon>
    </lineage>
</organism>
<dbReference type="GO" id="GO:0016747">
    <property type="term" value="F:acyltransferase activity, transferring groups other than amino-acyl groups"/>
    <property type="evidence" value="ECO:0007669"/>
    <property type="project" value="InterPro"/>
</dbReference>
<dbReference type="PANTHER" id="PTHR43877">
    <property type="entry name" value="AMINOALKYLPHOSPHONATE N-ACETYLTRANSFERASE-RELATED-RELATED"/>
    <property type="match status" value="1"/>
</dbReference>
<dbReference type="InterPro" id="IPR000182">
    <property type="entry name" value="GNAT_dom"/>
</dbReference>
<keyword evidence="2" id="KW-0012">Acyltransferase</keyword>
<dbReference type="InterPro" id="IPR016181">
    <property type="entry name" value="Acyl_CoA_acyltransferase"/>
</dbReference>